<proteinExistence type="predicted"/>
<keyword evidence="1" id="KW-0732">Signal</keyword>
<dbReference type="Proteomes" id="UP001139193">
    <property type="component" value="Unassembled WGS sequence"/>
</dbReference>
<evidence type="ECO:0000313" key="3">
    <source>
        <dbReference type="EMBL" id="MCI1187671.1"/>
    </source>
</evidence>
<feature type="domain" description="Phosphodiester glycosidase" evidence="2">
    <location>
        <begin position="67"/>
        <end position="230"/>
    </location>
</feature>
<dbReference type="AlphaFoldDB" id="A0A9X2AEX2"/>
<feature type="chain" id="PRO_5040824850" evidence="1">
    <location>
        <begin position="25"/>
        <end position="245"/>
    </location>
</feature>
<gene>
    <name evidence="3" type="ORF">MON38_09580</name>
</gene>
<keyword evidence="4" id="KW-1185">Reference proteome</keyword>
<dbReference type="PROSITE" id="PS51257">
    <property type="entry name" value="PROKAR_LIPOPROTEIN"/>
    <property type="match status" value="1"/>
</dbReference>
<keyword evidence="3" id="KW-0326">Glycosidase</keyword>
<evidence type="ECO:0000256" key="1">
    <source>
        <dbReference type="SAM" id="SignalP"/>
    </source>
</evidence>
<name>A0A9X2AEX2_9BACT</name>
<evidence type="ECO:0000259" key="2">
    <source>
        <dbReference type="Pfam" id="PF09992"/>
    </source>
</evidence>
<dbReference type="Pfam" id="PF09992">
    <property type="entry name" value="NAGPA"/>
    <property type="match status" value="1"/>
</dbReference>
<comment type="caution">
    <text evidence="3">The sequence shown here is derived from an EMBL/GenBank/DDBJ whole genome shotgun (WGS) entry which is preliminary data.</text>
</comment>
<sequence>MKVWLNMRRISLLAWLLAGLSACAGNAPEVRLEGKTTASGQQYSVFHPQGLAIQVTTSRPDVADRRVQLSVAGAYTDLDTDQPLDLLVANGQVLQPTAKVGFLDGVLTIIGDSLTISQIPKGQSPPGAEVARVQRQRGTLLLQELLVYRGRSVRGPGGSFFQRRALVELAGHQWAVVESQADITMQQFAADLVELGAQQALNLDTGGWDEGWYRAGGQVVKLGNRRTDTARQSNWLVFARRAGNE</sequence>
<evidence type="ECO:0000313" key="4">
    <source>
        <dbReference type="Proteomes" id="UP001139193"/>
    </source>
</evidence>
<protein>
    <submittedName>
        <fullName evidence="3">Phosphodiester glycosidase family protein</fullName>
    </submittedName>
</protein>
<accession>A0A9X2AEX2</accession>
<dbReference type="GO" id="GO:0016798">
    <property type="term" value="F:hydrolase activity, acting on glycosyl bonds"/>
    <property type="evidence" value="ECO:0007669"/>
    <property type="project" value="UniProtKB-KW"/>
</dbReference>
<dbReference type="RefSeq" id="WP_241935932.1">
    <property type="nucleotide sequence ID" value="NZ_JALBGC010000002.1"/>
</dbReference>
<keyword evidence="3" id="KW-0378">Hydrolase</keyword>
<organism evidence="3 4">
    <name type="scientific">Hymenobacter cyanobacteriorum</name>
    <dbReference type="NCBI Taxonomy" id="2926463"/>
    <lineage>
        <taxon>Bacteria</taxon>
        <taxon>Pseudomonadati</taxon>
        <taxon>Bacteroidota</taxon>
        <taxon>Cytophagia</taxon>
        <taxon>Cytophagales</taxon>
        <taxon>Hymenobacteraceae</taxon>
        <taxon>Hymenobacter</taxon>
    </lineage>
</organism>
<dbReference type="InterPro" id="IPR018711">
    <property type="entry name" value="NAGPA"/>
</dbReference>
<feature type="signal peptide" evidence="1">
    <location>
        <begin position="1"/>
        <end position="24"/>
    </location>
</feature>
<dbReference type="EMBL" id="JALBGC010000002">
    <property type="protein sequence ID" value="MCI1187671.1"/>
    <property type="molecule type" value="Genomic_DNA"/>
</dbReference>
<reference evidence="3" key="1">
    <citation type="submission" date="2022-03" db="EMBL/GenBank/DDBJ databases">
        <title>Bacterial whole genome sequence for Hymenobacter sp. DH14.</title>
        <authorList>
            <person name="Le V."/>
        </authorList>
    </citation>
    <scope>NUCLEOTIDE SEQUENCE</scope>
    <source>
        <strain evidence="3">DH14</strain>
    </source>
</reference>